<reference evidence="2 3" key="1">
    <citation type="submission" date="2024-02" db="EMBL/GenBank/DDBJ databases">
        <authorList>
            <consortium name="ELIXIR-Norway"/>
            <consortium name="Elixir Norway"/>
        </authorList>
    </citation>
    <scope>NUCLEOTIDE SEQUENCE [LARGE SCALE GENOMIC DNA]</scope>
</reference>
<dbReference type="Proteomes" id="UP001497444">
    <property type="component" value="Chromosome 2"/>
</dbReference>
<dbReference type="EMBL" id="OZ020097">
    <property type="protein sequence ID" value="CAK9269561.1"/>
    <property type="molecule type" value="Genomic_DNA"/>
</dbReference>
<feature type="compositionally biased region" description="Low complexity" evidence="1">
    <location>
        <begin position="87"/>
        <end position="98"/>
    </location>
</feature>
<feature type="region of interest" description="Disordered" evidence="1">
    <location>
        <begin position="1"/>
        <end position="60"/>
    </location>
</feature>
<gene>
    <name evidence="2" type="ORF">CSSPJE1EN1_LOCUS15039</name>
</gene>
<proteinExistence type="predicted"/>
<feature type="compositionally biased region" description="Basic and acidic residues" evidence="1">
    <location>
        <begin position="46"/>
        <end position="60"/>
    </location>
</feature>
<evidence type="ECO:0000313" key="2">
    <source>
        <dbReference type="EMBL" id="CAK9269561.1"/>
    </source>
</evidence>
<feature type="region of interest" description="Disordered" evidence="1">
    <location>
        <begin position="131"/>
        <end position="151"/>
    </location>
</feature>
<keyword evidence="3" id="KW-1185">Reference proteome</keyword>
<organism evidence="2 3">
    <name type="scientific">Sphagnum jensenii</name>
    <dbReference type="NCBI Taxonomy" id="128206"/>
    <lineage>
        <taxon>Eukaryota</taxon>
        <taxon>Viridiplantae</taxon>
        <taxon>Streptophyta</taxon>
        <taxon>Embryophyta</taxon>
        <taxon>Bryophyta</taxon>
        <taxon>Sphagnophytina</taxon>
        <taxon>Sphagnopsida</taxon>
        <taxon>Sphagnales</taxon>
        <taxon>Sphagnaceae</taxon>
        <taxon>Sphagnum</taxon>
    </lineage>
</organism>
<feature type="compositionally biased region" description="Basic and acidic residues" evidence="1">
    <location>
        <begin position="11"/>
        <end position="25"/>
    </location>
</feature>
<accession>A0ABP0WUU1</accession>
<evidence type="ECO:0000256" key="1">
    <source>
        <dbReference type="SAM" id="MobiDB-lite"/>
    </source>
</evidence>
<feature type="region of interest" description="Disordered" evidence="1">
    <location>
        <begin position="83"/>
        <end position="116"/>
    </location>
</feature>
<protein>
    <submittedName>
        <fullName evidence="2">Uncharacterized protein</fullName>
    </submittedName>
</protein>
<sequence length="151" mass="17053">MAGIPNSGVAEKIREIDEQESHWKSDTMVVDTNLEDDTMASNHNSGAEEKIRDVRDKESNWMSDWRKSERIRKIERSLVIYGGQNGGQAEQNGGRAEQNGGRAKQNGGQSEQNGGQVKVLIMKLTACRRKPDEQYTPEQWQFGLHNRDVVP</sequence>
<name>A0ABP0WUU1_9BRYO</name>
<feature type="compositionally biased region" description="Low complexity" evidence="1">
    <location>
        <begin position="105"/>
        <end position="116"/>
    </location>
</feature>
<evidence type="ECO:0000313" key="3">
    <source>
        <dbReference type="Proteomes" id="UP001497444"/>
    </source>
</evidence>